<evidence type="ECO:0000259" key="4">
    <source>
        <dbReference type="Pfam" id="PF00557"/>
    </source>
</evidence>
<feature type="domain" description="Peptidase M24" evidence="4">
    <location>
        <begin position="304"/>
        <end position="517"/>
    </location>
</feature>
<dbReference type="EMBL" id="BALE01000009">
    <property type="protein sequence ID" value="GAN53395.1"/>
    <property type="molecule type" value="Genomic_DNA"/>
</dbReference>
<organism evidence="7 8">
    <name type="scientific">Tanticharoenia sakaeratensis NBRC 103193</name>
    <dbReference type="NCBI Taxonomy" id="1231623"/>
    <lineage>
        <taxon>Bacteria</taxon>
        <taxon>Pseudomonadati</taxon>
        <taxon>Pseudomonadota</taxon>
        <taxon>Alphaproteobacteria</taxon>
        <taxon>Acetobacterales</taxon>
        <taxon>Acetobacteraceae</taxon>
        <taxon>Tanticharoenia</taxon>
    </lineage>
</organism>
<comment type="caution">
    <text evidence="7">The sequence shown here is derived from an EMBL/GenBank/DDBJ whole genome shotgun (WGS) entry which is preliminary data.</text>
</comment>
<dbReference type="Pfam" id="PF16188">
    <property type="entry name" value="Peptidase_M24_C"/>
    <property type="match status" value="1"/>
</dbReference>
<dbReference type="SUPFAM" id="SSF55920">
    <property type="entry name" value="Creatinase/aminopeptidase"/>
    <property type="match status" value="1"/>
</dbReference>
<evidence type="ECO:0000256" key="3">
    <source>
        <dbReference type="ARBA" id="ARBA00022801"/>
    </source>
</evidence>
<dbReference type="InterPro" id="IPR033740">
    <property type="entry name" value="Pept_M24B"/>
</dbReference>
<dbReference type="InterPro" id="IPR000994">
    <property type="entry name" value="Pept_M24"/>
</dbReference>
<name>A0A0D6MIX0_9PROT</name>
<dbReference type="InterPro" id="IPR032416">
    <property type="entry name" value="Peptidase_M24_C"/>
</dbReference>
<dbReference type="RefSeq" id="WP_048847247.1">
    <property type="nucleotide sequence ID" value="NZ_BALE01000009.1"/>
</dbReference>
<dbReference type="InterPro" id="IPR029149">
    <property type="entry name" value="Creatin/AminoP/Spt16_N"/>
</dbReference>
<dbReference type="FunFam" id="3.90.230.10:FF:000009">
    <property type="entry name" value="xaa-Pro aminopeptidase 2"/>
    <property type="match status" value="1"/>
</dbReference>
<dbReference type="GO" id="GO:0046872">
    <property type="term" value="F:metal ion binding"/>
    <property type="evidence" value="ECO:0007669"/>
    <property type="project" value="UniProtKB-KW"/>
</dbReference>
<evidence type="ECO:0000256" key="1">
    <source>
        <dbReference type="ARBA" id="ARBA00008766"/>
    </source>
</evidence>
<sequence>MTQLAERPALVRDRLAAAGVDGFILPRGDEHLGEYVPACAERLAWLTGFTGSAGLAILLRDAGAVFSDGRYVTQMADQVDDAIWQRRHVTLEPPSAWLAEHAKGLKVGYDPKLMSESMLDIVRAPGVELVPLDANPIDAVWADRPAPPASRVTLQPDDLSGESSASKRARLAGELKAAGEQAFVLCDTTSVAWLLNIRADDVPCTPVALAFAILRDDASVDVFIDRNRLDEDVLASFGDSVRVHAPDHLELSLDALCHKTVRLDRATTPQWFAHRLETAAAHPKAGGDPCTLPKARKNAVEQEGARAAHALDSVALVRFLYWFERHGTGQHETALSAKLNAFRAQSPRYLGESFEAISGAGPNGAVIHYRAAEGRDRVLAENEIYLIDSGGQYRSGTTDVTRTLWSGPGLPGNDVREAYTRVLKGNIALSRARFPAGTTGHRLDTLARMALWQAGLDYDHGTGHGIGSYLSVHEGPCNISAVPRPVALEPGMIISNEPGFYRPGAFGMRIENLLLVRASSVAPEKFLEFETLTFAPFARILIAPELLSPDEVQWIDAYHAQVQRHLAGTLEPDVAEWLARACAPLA</sequence>
<dbReference type="AlphaFoldDB" id="A0A0D6MIX0"/>
<comment type="similarity">
    <text evidence="1">Belongs to the peptidase M24B family.</text>
</comment>
<dbReference type="STRING" id="1231623.Tasa_009_190"/>
<dbReference type="PANTHER" id="PTHR43763:SF6">
    <property type="entry name" value="XAA-PRO AMINOPEPTIDASE 1"/>
    <property type="match status" value="1"/>
</dbReference>
<dbReference type="Gene3D" id="3.90.230.10">
    <property type="entry name" value="Creatinase/methionine aminopeptidase superfamily"/>
    <property type="match status" value="1"/>
</dbReference>
<dbReference type="Pfam" id="PF01321">
    <property type="entry name" value="Creatinase_N"/>
    <property type="match status" value="1"/>
</dbReference>
<protein>
    <submittedName>
        <fullName evidence="7">Xaa-Pro aminopeptidase</fullName>
    </submittedName>
</protein>
<proteinExistence type="inferred from homology"/>
<gene>
    <name evidence="7" type="ORF">Tasa_009_190</name>
</gene>
<dbReference type="InterPro" id="IPR000587">
    <property type="entry name" value="Creatinase_N"/>
</dbReference>
<evidence type="ECO:0000313" key="7">
    <source>
        <dbReference type="EMBL" id="GAN53395.1"/>
    </source>
</evidence>
<dbReference type="InterPro" id="IPR036005">
    <property type="entry name" value="Creatinase/aminopeptidase-like"/>
</dbReference>
<dbReference type="Proteomes" id="UP000032679">
    <property type="component" value="Unassembled WGS sequence"/>
</dbReference>
<dbReference type="OrthoDB" id="9806388at2"/>
<keyword evidence="8" id="KW-1185">Reference proteome</keyword>
<dbReference type="Gene3D" id="3.40.350.10">
    <property type="entry name" value="Creatinase/prolidase N-terminal domain"/>
    <property type="match status" value="2"/>
</dbReference>
<dbReference type="PANTHER" id="PTHR43763">
    <property type="entry name" value="XAA-PRO AMINOPEPTIDASE 1"/>
    <property type="match status" value="1"/>
</dbReference>
<evidence type="ECO:0000259" key="6">
    <source>
        <dbReference type="Pfam" id="PF16188"/>
    </source>
</evidence>
<dbReference type="CDD" id="cd01085">
    <property type="entry name" value="APP"/>
    <property type="match status" value="1"/>
</dbReference>
<dbReference type="Pfam" id="PF00557">
    <property type="entry name" value="Peptidase_M24"/>
    <property type="match status" value="1"/>
</dbReference>
<dbReference type="GO" id="GO:0070006">
    <property type="term" value="F:metalloaminopeptidase activity"/>
    <property type="evidence" value="ECO:0007669"/>
    <property type="project" value="InterPro"/>
</dbReference>
<keyword evidence="7" id="KW-0031">Aminopeptidase</keyword>
<dbReference type="SUPFAM" id="SSF53092">
    <property type="entry name" value="Creatinase/prolidase N-terminal domain"/>
    <property type="match status" value="1"/>
</dbReference>
<accession>A0A0D6MIX0</accession>
<evidence type="ECO:0000259" key="5">
    <source>
        <dbReference type="Pfam" id="PF01321"/>
    </source>
</evidence>
<evidence type="ECO:0000313" key="8">
    <source>
        <dbReference type="Proteomes" id="UP000032679"/>
    </source>
</evidence>
<dbReference type="InterPro" id="IPR050422">
    <property type="entry name" value="X-Pro_aminopeptidase_P"/>
</dbReference>
<evidence type="ECO:0000256" key="2">
    <source>
        <dbReference type="ARBA" id="ARBA00022723"/>
    </source>
</evidence>
<dbReference type="Pfam" id="PF16189">
    <property type="entry name" value="Creatinase_N_2"/>
    <property type="match status" value="1"/>
</dbReference>
<dbReference type="GO" id="GO:0005737">
    <property type="term" value="C:cytoplasm"/>
    <property type="evidence" value="ECO:0007669"/>
    <property type="project" value="UniProtKB-ARBA"/>
</dbReference>
<feature type="domain" description="Peptidase M24 C-terminal" evidence="6">
    <location>
        <begin position="525"/>
        <end position="585"/>
    </location>
</feature>
<reference evidence="7 8" key="1">
    <citation type="submission" date="2012-10" db="EMBL/GenBank/DDBJ databases">
        <title>Genome sequencing of Tanticharoenia sakaeratensis NBRC 103193.</title>
        <authorList>
            <person name="Azuma Y."/>
            <person name="Hadano H."/>
            <person name="Hirakawa H."/>
            <person name="Matsushita K."/>
        </authorList>
    </citation>
    <scope>NUCLEOTIDE SEQUENCE [LARGE SCALE GENOMIC DNA]</scope>
    <source>
        <strain evidence="7 8">NBRC 103193</strain>
    </source>
</reference>
<keyword evidence="7" id="KW-0645">Protease</keyword>
<feature type="domain" description="Creatinase N-terminal" evidence="5">
    <location>
        <begin position="11"/>
        <end position="134"/>
    </location>
</feature>
<keyword evidence="3" id="KW-0378">Hydrolase</keyword>
<keyword evidence="2" id="KW-0479">Metal-binding</keyword>